<evidence type="ECO:0000313" key="2">
    <source>
        <dbReference type="Proteomes" id="UP000241764"/>
    </source>
</evidence>
<accession>A0A2P7B9G0</accession>
<proteinExistence type="predicted"/>
<comment type="caution">
    <text evidence="1">The sequence shown here is derived from an EMBL/GenBank/DDBJ whole genome shotgun (WGS) entry which is preliminary data.</text>
</comment>
<keyword evidence="2" id="KW-1185">Reference proteome</keyword>
<dbReference type="AlphaFoldDB" id="A0A2P7B9G0"/>
<dbReference type="EMBL" id="PGGM01000007">
    <property type="protein sequence ID" value="PSH63105.1"/>
    <property type="molecule type" value="Genomic_DNA"/>
</dbReference>
<protein>
    <submittedName>
        <fullName evidence="1">Uncharacterized protein</fullName>
    </submittedName>
</protein>
<name>A0A2P7B9G0_9HYPH</name>
<evidence type="ECO:0000313" key="1">
    <source>
        <dbReference type="EMBL" id="PSH63105.1"/>
    </source>
</evidence>
<gene>
    <name evidence="1" type="ORF">CU103_16215</name>
</gene>
<sequence length="60" mass="6509">MITINKDTSSSNETNVLKIAQVAKAKAALIKGAAKLTEPCDKRTISQILRDSNGGFSFRR</sequence>
<organism evidence="1 2">
    <name type="scientific">Phyllobacterium sophorae</name>
    <dbReference type="NCBI Taxonomy" id="1520277"/>
    <lineage>
        <taxon>Bacteria</taxon>
        <taxon>Pseudomonadati</taxon>
        <taxon>Pseudomonadota</taxon>
        <taxon>Alphaproteobacteria</taxon>
        <taxon>Hyphomicrobiales</taxon>
        <taxon>Phyllobacteriaceae</taxon>
        <taxon>Phyllobacterium</taxon>
    </lineage>
</organism>
<dbReference type="Proteomes" id="UP000241764">
    <property type="component" value="Unassembled WGS sequence"/>
</dbReference>
<reference evidence="2" key="1">
    <citation type="submission" date="2017-11" db="EMBL/GenBank/DDBJ databases">
        <authorList>
            <person name="Kuznetsova I."/>
            <person name="Sazanova A."/>
            <person name="Chirak E."/>
            <person name="Safronova V."/>
            <person name="Willems A."/>
        </authorList>
    </citation>
    <scope>NUCLEOTIDE SEQUENCE [LARGE SCALE GENOMIC DNA]</scope>
    <source>
        <strain evidence="2">CCBAU 03422</strain>
    </source>
</reference>